<feature type="binding site" evidence="3">
    <location>
        <position position="136"/>
    </location>
    <ligand>
        <name>Zn(2+)</name>
        <dbReference type="ChEBI" id="CHEBI:29105"/>
        <label>2</label>
    </ligand>
</feature>
<dbReference type="GO" id="GO:0046872">
    <property type="term" value="F:metal ion binding"/>
    <property type="evidence" value="ECO:0007669"/>
    <property type="project" value="UniProtKB-KW"/>
</dbReference>
<name>A0A848MJQ9_9GAMM</name>
<feature type="binding site" evidence="3">
    <location>
        <position position="101"/>
    </location>
    <ligand>
        <name>Zn(2+)</name>
        <dbReference type="ChEBI" id="CHEBI:29105"/>
        <label>2</label>
    </ligand>
</feature>
<dbReference type="InterPro" id="IPR002933">
    <property type="entry name" value="Peptidase_M20"/>
</dbReference>
<dbReference type="EMBL" id="JAADJU010000005">
    <property type="protein sequence ID" value="NMP27369.1"/>
    <property type="molecule type" value="Genomic_DNA"/>
</dbReference>
<dbReference type="AlphaFoldDB" id="A0A848MJQ9"/>
<reference evidence="4 5" key="1">
    <citation type="submission" date="2020-01" db="EMBL/GenBank/DDBJ databases">
        <authorList>
            <person name="Lee S.D."/>
        </authorList>
    </citation>
    <scope>NUCLEOTIDE SEQUENCE [LARGE SCALE GENOMIC DNA]</scope>
    <source>
        <strain evidence="4 5">SAP-1</strain>
    </source>
</reference>
<dbReference type="Gene3D" id="3.30.70.360">
    <property type="match status" value="1"/>
</dbReference>
<evidence type="ECO:0000313" key="5">
    <source>
        <dbReference type="Proteomes" id="UP000585363"/>
    </source>
</evidence>
<dbReference type="NCBIfam" id="TIGR01879">
    <property type="entry name" value="hydantase"/>
    <property type="match status" value="1"/>
</dbReference>
<dbReference type="PIRSF" id="PIRSF001235">
    <property type="entry name" value="Amidase_carbamoylase"/>
    <property type="match status" value="1"/>
</dbReference>
<dbReference type="NCBIfam" id="NF009527">
    <property type="entry name" value="PRK12891.1"/>
    <property type="match status" value="1"/>
</dbReference>
<dbReference type="InterPro" id="IPR010158">
    <property type="entry name" value="Amidase_Cbmase"/>
</dbReference>
<dbReference type="EC" id="3.5.-.-" evidence="4"/>
<feature type="binding site" evidence="3">
    <location>
        <position position="401"/>
    </location>
    <ligand>
        <name>Zn(2+)</name>
        <dbReference type="ChEBI" id="CHEBI:29105"/>
        <label>2</label>
    </ligand>
</feature>
<dbReference type="SUPFAM" id="SSF55031">
    <property type="entry name" value="Bacterial exopeptidase dimerisation domain"/>
    <property type="match status" value="1"/>
</dbReference>
<dbReference type="PANTHER" id="PTHR32494">
    <property type="entry name" value="ALLANTOATE DEIMINASE-RELATED"/>
    <property type="match status" value="1"/>
</dbReference>
<evidence type="ECO:0000256" key="3">
    <source>
        <dbReference type="PIRSR" id="PIRSR001235-1"/>
    </source>
</evidence>
<accession>A0A848MJQ9</accession>
<comment type="cofactor">
    <cofactor evidence="3">
        <name>Zn(2+)</name>
        <dbReference type="ChEBI" id="CHEBI:29105"/>
    </cofactor>
    <text evidence="3">Binds 2 Zn(2+) ions per subunit.</text>
</comment>
<reference evidence="4 5" key="2">
    <citation type="submission" date="2020-06" db="EMBL/GenBank/DDBJ databases">
        <title>Polyphasic characterization of a Rahnella strain isolated from tree sap.</title>
        <authorList>
            <person name="Kim I.S."/>
        </authorList>
    </citation>
    <scope>NUCLEOTIDE SEQUENCE [LARGE SCALE GENOMIC DNA]</scope>
    <source>
        <strain evidence="4 5">SAP-1</strain>
    </source>
</reference>
<keyword evidence="3" id="KW-0479">Metal-binding</keyword>
<keyword evidence="3" id="KW-0862">Zinc</keyword>
<comment type="similarity">
    <text evidence="1">Belongs to the peptidase M20 family.</text>
</comment>
<dbReference type="Gene3D" id="3.40.630.10">
    <property type="entry name" value="Zn peptidases"/>
    <property type="match status" value="1"/>
</dbReference>
<dbReference type="GO" id="GO:0016813">
    <property type="term" value="F:hydrolase activity, acting on carbon-nitrogen (but not peptide) bonds, in linear amidines"/>
    <property type="evidence" value="ECO:0007669"/>
    <property type="project" value="InterPro"/>
</dbReference>
<dbReference type="Pfam" id="PF01546">
    <property type="entry name" value="Peptidase_M20"/>
    <property type="match status" value="1"/>
</dbReference>
<evidence type="ECO:0000313" key="4">
    <source>
        <dbReference type="EMBL" id="NMP27369.1"/>
    </source>
</evidence>
<keyword evidence="5" id="KW-1185">Reference proteome</keyword>
<feature type="binding site" evidence="3">
    <location>
        <position position="90"/>
    </location>
    <ligand>
        <name>Zn(2+)</name>
        <dbReference type="ChEBI" id="CHEBI:29105"/>
        <label>1</label>
    </ligand>
</feature>
<evidence type="ECO:0000256" key="2">
    <source>
        <dbReference type="ARBA" id="ARBA00022801"/>
    </source>
</evidence>
<sequence length="441" mass="47342">MNTPLPVLSPTAEPDLALARILFEQLREMSFDGVGITRDSYGKGEHLAHQLLARIAEEHGLRVTRDAALNLYMTLPGRDGEAPAVMTGSHLDSVPRGGNFDGAAGVLAGIAILIGWAKAGYQPGVNVTVMAIRAEESAWFPLSYLGSKAAFGLIPVEAIEVRRFDTGRTLSAHMADFGGDADRLVLQQPWLNANNINCFIELHIEQGPILEDAGQALGIVTGICGSLRYRQACASGRYAHSGATPRLHRQDAVVAVAELVTGLYQDWMELEQQGHQLTVTHGQIATDAQQADFSKVSGEVKFCVDFRSRSLQTLSLIDQRLQHRLQQITARHGVTFDLGEQTRSAPAAMDPSLQQLLQSAAIEQQVSAMTLQSGAGHDAALFAAQGVASAMLFVRNANGSHNPQESMAFPDFAAATRVLAQALKLRCGPGVVLGKQSDVSY</sequence>
<dbReference type="SUPFAM" id="SSF53187">
    <property type="entry name" value="Zn-dependent exopeptidases"/>
    <property type="match status" value="1"/>
</dbReference>
<feature type="binding site" evidence="3">
    <location>
        <position position="101"/>
    </location>
    <ligand>
        <name>Zn(2+)</name>
        <dbReference type="ChEBI" id="CHEBI:29105"/>
        <label>1</label>
    </ligand>
</feature>
<protein>
    <submittedName>
        <fullName evidence="4">Hydantoinase/carbamoylase family amidase</fullName>
        <ecNumber evidence="4">3.5.-.-</ecNumber>
    </submittedName>
</protein>
<organism evidence="4 5">
    <name type="scientific">Rouxiella aceris</name>
    <dbReference type="NCBI Taxonomy" id="2703884"/>
    <lineage>
        <taxon>Bacteria</taxon>
        <taxon>Pseudomonadati</taxon>
        <taxon>Pseudomonadota</taxon>
        <taxon>Gammaproteobacteria</taxon>
        <taxon>Enterobacterales</taxon>
        <taxon>Yersiniaceae</taxon>
        <taxon>Rouxiella</taxon>
    </lineage>
</organism>
<dbReference type="Proteomes" id="UP000585363">
    <property type="component" value="Unassembled WGS sequence"/>
</dbReference>
<dbReference type="PANTHER" id="PTHR32494:SF5">
    <property type="entry name" value="ALLANTOATE AMIDOHYDROLASE"/>
    <property type="match status" value="1"/>
</dbReference>
<proteinExistence type="inferred from homology"/>
<evidence type="ECO:0000256" key="1">
    <source>
        <dbReference type="ARBA" id="ARBA00006153"/>
    </source>
</evidence>
<dbReference type="InterPro" id="IPR036264">
    <property type="entry name" value="Bact_exopeptidase_dim_dom"/>
</dbReference>
<comment type="caution">
    <text evidence="4">The sequence shown here is derived from an EMBL/GenBank/DDBJ whole genome shotgun (WGS) entry which is preliminary data.</text>
</comment>
<gene>
    <name evidence="4" type="ORF">GW590_10870</name>
</gene>
<keyword evidence="2 4" id="KW-0378">Hydrolase</keyword>
<dbReference type="RefSeq" id="WP_169403084.1">
    <property type="nucleotide sequence ID" value="NZ_JAADJU010000005.1"/>
</dbReference>
<feature type="binding site" evidence="3">
    <location>
        <position position="203"/>
    </location>
    <ligand>
        <name>Zn(2+)</name>
        <dbReference type="ChEBI" id="CHEBI:29105"/>
        <label>1</label>
    </ligand>
</feature>